<dbReference type="GO" id="GO:0006813">
    <property type="term" value="P:potassium ion transport"/>
    <property type="evidence" value="ECO:0007669"/>
    <property type="project" value="InterPro"/>
</dbReference>
<gene>
    <name evidence="4" type="ORF">LCGC14_2832530</name>
</gene>
<feature type="non-terminal residue" evidence="4">
    <location>
        <position position="401"/>
    </location>
</feature>
<dbReference type="PROSITE" id="PS51202">
    <property type="entry name" value="RCK_C"/>
    <property type="match status" value="1"/>
</dbReference>
<feature type="non-terminal residue" evidence="4">
    <location>
        <position position="1"/>
    </location>
</feature>
<feature type="domain" description="RCK C-terminal" evidence="3">
    <location>
        <begin position="166"/>
        <end position="251"/>
    </location>
</feature>
<evidence type="ECO:0008006" key="5">
    <source>
        <dbReference type="Google" id="ProtNLM"/>
    </source>
</evidence>
<dbReference type="EMBL" id="LAZR01053983">
    <property type="protein sequence ID" value="KKK79534.1"/>
    <property type="molecule type" value="Genomic_DNA"/>
</dbReference>
<keyword evidence="1" id="KW-1133">Transmembrane helix</keyword>
<dbReference type="Pfam" id="PF02080">
    <property type="entry name" value="TrkA_C"/>
    <property type="match status" value="1"/>
</dbReference>
<dbReference type="PROSITE" id="PS51201">
    <property type="entry name" value="RCK_N"/>
    <property type="match status" value="2"/>
</dbReference>
<dbReference type="Pfam" id="PF02254">
    <property type="entry name" value="TrkA_N"/>
    <property type="match status" value="2"/>
</dbReference>
<dbReference type="GO" id="GO:0008324">
    <property type="term" value="F:monoatomic cation transmembrane transporter activity"/>
    <property type="evidence" value="ECO:0007669"/>
    <property type="project" value="InterPro"/>
</dbReference>
<dbReference type="PANTHER" id="PTHR43833:SF9">
    <property type="entry name" value="POTASSIUM CHANNEL PROTEIN YUGO-RELATED"/>
    <property type="match status" value="1"/>
</dbReference>
<protein>
    <recommendedName>
        <fullName evidence="5">RCK N-terminal domain-containing protein</fullName>
    </recommendedName>
</protein>
<dbReference type="SUPFAM" id="SSF116726">
    <property type="entry name" value="TrkA C-terminal domain-like"/>
    <property type="match status" value="1"/>
</dbReference>
<comment type="caution">
    <text evidence="4">The sequence shown here is derived from an EMBL/GenBank/DDBJ whole genome shotgun (WGS) entry which is preliminary data.</text>
</comment>
<proteinExistence type="predicted"/>
<keyword evidence="1" id="KW-0812">Transmembrane</keyword>
<feature type="domain" description="RCK N-terminal" evidence="2">
    <location>
        <begin position="260"/>
        <end position="368"/>
    </location>
</feature>
<evidence type="ECO:0000259" key="2">
    <source>
        <dbReference type="PROSITE" id="PS51201"/>
    </source>
</evidence>
<accession>A0A0F9AM35</accession>
<evidence type="ECO:0000313" key="4">
    <source>
        <dbReference type="EMBL" id="KKK79534.1"/>
    </source>
</evidence>
<dbReference type="InterPro" id="IPR036291">
    <property type="entry name" value="NAD(P)-bd_dom_sf"/>
</dbReference>
<dbReference type="SUPFAM" id="SSF81324">
    <property type="entry name" value="Voltage-gated potassium channels"/>
    <property type="match status" value="1"/>
</dbReference>
<dbReference type="AlphaFoldDB" id="A0A0F9AM35"/>
<feature type="domain" description="RCK N-terminal" evidence="2">
    <location>
        <begin position="80"/>
        <end position="205"/>
    </location>
</feature>
<dbReference type="Gene3D" id="3.40.50.720">
    <property type="entry name" value="NAD(P)-binding Rossmann-like Domain"/>
    <property type="match status" value="2"/>
</dbReference>
<evidence type="ECO:0000256" key="1">
    <source>
        <dbReference type="SAM" id="Phobius"/>
    </source>
</evidence>
<dbReference type="PANTHER" id="PTHR43833">
    <property type="entry name" value="POTASSIUM CHANNEL PROTEIN 2-RELATED-RELATED"/>
    <property type="match status" value="1"/>
</dbReference>
<organism evidence="4">
    <name type="scientific">marine sediment metagenome</name>
    <dbReference type="NCBI Taxonomy" id="412755"/>
    <lineage>
        <taxon>unclassified sequences</taxon>
        <taxon>metagenomes</taxon>
        <taxon>ecological metagenomes</taxon>
    </lineage>
</organism>
<keyword evidence="1" id="KW-0472">Membrane</keyword>
<reference evidence="4" key="1">
    <citation type="journal article" date="2015" name="Nature">
        <title>Complex archaea that bridge the gap between prokaryotes and eukaryotes.</title>
        <authorList>
            <person name="Spang A."/>
            <person name="Saw J.H."/>
            <person name="Jorgensen S.L."/>
            <person name="Zaremba-Niedzwiedzka K."/>
            <person name="Martijn J."/>
            <person name="Lind A.E."/>
            <person name="van Eijk R."/>
            <person name="Schleper C."/>
            <person name="Guy L."/>
            <person name="Ettema T.J."/>
        </authorList>
    </citation>
    <scope>NUCLEOTIDE SEQUENCE</scope>
</reference>
<dbReference type="SUPFAM" id="SSF51735">
    <property type="entry name" value="NAD(P)-binding Rossmann-fold domains"/>
    <property type="match status" value="2"/>
</dbReference>
<dbReference type="Gene3D" id="3.30.70.1450">
    <property type="entry name" value="Regulator of K+ conductance, C-terminal domain"/>
    <property type="match status" value="1"/>
</dbReference>
<dbReference type="InterPro" id="IPR050721">
    <property type="entry name" value="Trk_Ktr_HKT_K-transport"/>
</dbReference>
<dbReference type="InterPro" id="IPR003148">
    <property type="entry name" value="RCK_N"/>
</dbReference>
<feature type="transmembrane region" description="Helical" evidence="1">
    <location>
        <begin position="37"/>
        <end position="64"/>
    </location>
</feature>
<evidence type="ECO:0000259" key="3">
    <source>
        <dbReference type="PROSITE" id="PS51202"/>
    </source>
</evidence>
<sequence>AYEDKSVTAWEAVYWTINRLTTTGELSPSLVYTSAPIQLLSVTIQISGLAFFFAAFPLAIIPALERRILGEPAKFYWSMHDHIIVCGYNDMVESLIDELVAAGTPFVVIDNDIGLVRELQQKLVPAIYGDPMEEETLISAGACDARYIIANREDEEDNAKIVLVATGICAGELVSDFFIIELPIYPGSPFDGLTLRESSIPERCGAALVGIWHRGNLELEPGPDSRISAENVLVAVGQRQQLLGLQGLTRTIELKDVSERLHSVIAGFGDVGRAIKDILDSQGLSSTIIDPRAKTGTYLQGDATDEGILHEAKIEKAASFFAASHVDRDNIFSTLIARRMSPDIHIFARANSRESIDKLYRAGADFVFSLSTIAAQMMAEMLVGDSIVTLSEGLKVLSVPV</sequence>
<dbReference type="InterPro" id="IPR006037">
    <property type="entry name" value="RCK_C"/>
</dbReference>
<dbReference type="InterPro" id="IPR036721">
    <property type="entry name" value="RCK_C_sf"/>
</dbReference>
<name>A0A0F9AM35_9ZZZZ</name>